<dbReference type="Pfam" id="PF12697">
    <property type="entry name" value="Abhydrolase_6"/>
    <property type="match status" value="1"/>
</dbReference>
<dbReference type="InterPro" id="IPR000073">
    <property type="entry name" value="AB_hydrolase_1"/>
</dbReference>
<accession>A0ABW4RVC8</accession>
<dbReference type="Proteomes" id="UP001597326">
    <property type="component" value="Unassembled WGS sequence"/>
</dbReference>
<keyword evidence="2" id="KW-0378">Hydrolase</keyword>
<dbReference type="InterPro" id="IPR050266">
    <property type="entry name" value="AB_hydrolase_sf"/>
</dbReference>
<dbReference type="RefSeq" id="WP_343873305.1">
    <property type="nucleotide sequence ID" value="NZ_BAAAIX010000015.1"/>
</dbReference>
<name>A0ABW4RVC8_9ACTN</name>
<organism evidence="2 3">
    <name type="scientific">Luteococcus peritonei</name>
    <dbReference type="NCBI Taxonomy" id="88874"/>
    <lineage>
        <taxon>Bacteria</taxon>
        <taxon>Bacillati</taxon>
        <taxon>Actinomycetota</taxon>
        <taxon>Actinomycetes</taxon>
        <taxon>Propionibacteriales</taxon>
        <taxon>Propionibacteriaceae</taxon>
        <taxon>Luteococcus</taxon>
    </lineage>
</organism>
<proteinExistence type="predicted"/>
<dbReference type="EMBL" id="JBHUFZ010000018">
    <property type="protein sequence ID" value="MFD1890291.1"/>
    <property type="molecule type" value="Genomic_DNA"/>
</dbReference>
<dbReference type="GO" id="GO:0016787">
    <property type="term" value="F:hydrolase activity"/>
    <property type="evidence" value="ECO:0007669"/>
    <property type="project" value="UniProtKB-KW"/>
</dbReference>
<evidence type="ECO:0000313" key="2">
    <source>
        <dbReference type="EMBL" id="MFD1890291.1"/>
    </source>
</evidence>
<evidence type="ECO:0000259" key="1">
    <source>
        <dbReference type="Pfam" id="PF12697"/>
    </source>
</evidence>
<gene>
    <name evidence="2" type="ORF">ACFSCS_08865</name>
</gene>
<dbReference type="InterPro" id="IPR029058">
    <property type="entry name" value="AB_hydrolase_fold"/>
</dbReference>
<feature type="domain" description="AB hydrolase-1" evidence="1">
    <location>
        <begin position="28"/>
        <end position="270"/>
    </location>
</feature>
<dbReference type="Gene3D" id="3.40.50.1820">
    <property type="entry name" value="alpha/beta hydrolase"/>
    <property type="match status" value="1"/>
</dbReference>
<comment type="caution">
    <text evidence="2">The sequence shown here is derived from an EMBL/GenBank/DDBJ whole genome shotgun (WGS) entry which is preliminary data.</text>
</comment>
<reference evidence="3" key="1">
    <citation type="journal article" date="2019" name="Int. J. Syst. Evol. Microbiol.">
        <title>The Global Catalogue of Microorganisms (GCM) 10K type strain sequencing project: providing services to taxonomists for standard genome sequencing and annotation.</title>
        <authorList>
            <consortium name="The Broad Institute Genomics Platform"/>
            <consortium name="The Broad Institute Genome Sequencing Center for Infectious Disease"/>
            <person name="Wu L."/>
            <person name="Ma J."/>
        </authorList>
    </citation>
    <scope>NUCLEOTIDE SEQUENCE [LARGE SCALE GENOMIC DNA]</scope>
    <source>
        <strain evidence="3">CAIM 431</strain>
    </source>
</reference>
<keyword evidence="3" id="KW-1185">Reference proteome</keyword>
<protein>
    <submittedName>
        <fullName evidence="2">Alpha/beta fold hydrolase</fullName>
    </submittedName>
</protein>
<sequence>MIDPRGQVGRFAGRWMHWRERRGDGPAVVLMSGCGLAMEYWRELNRLLEGRHVLAYDRPGMGGTRWPGRMPTLLEEVDSLAALLDSRGVRGAVLVAHSMASFHAEALARIRPDLVSGIVMVDGSVEWYSRAPSTPTAGLATRGVELVDTLNLNRLAGLVWRLGTALQSTWQFSRLGYGRLPAIYADRQSLLMATAESFAYEHQGWDLQQLRTQRPWPAVPVVVLSAADSDGGREIPDQLRLARLLGGGQVVVDGSKHLMMLDRPDAIARAVKGLR</sequence>
<dbReference type="SUPFAM" id="SSF53474">
    <property type="entry name" value="alpha/beta-Hydrolases"/>
    <property type="match status" value="1"/>
</dbReference>
<evidence type="ECO:0000313" key="3">
    <source>
        <dbReference type="Proteomes" id="UP001597326"/>
    </source>
</evidence>
<dbReference type="PANTHER" id="PTHR43798:SF5">
    <property type="entry name" value="MONOACYLGLYCEROL LIPASE ABHD6"/>
    <property type="match status" value="1"/>
</dbReference>
<dbReference type="PANTHER" id="PTHR43798">
    <property type="entry name" value="MONOACYLGLYCEROL LIPASE"/>
    <property type="match status" value="1"/>
</dbReference>